<evidence type="ECO:0000313" key="1">
    <source>
        <dbReference type="EMBL" id="EKR56360.1"/>
    </source>
</evidence>
<dbReference type="AlphaFoldDB" id="A0A0E2D8F6"/>
<reference evidence="1 2" key="1">
    <citation type="submission" date="2012-10" db="EMBL/GenBank/DDBJ databases">
        <authorList>
            <person name="Harkins D.M."/>
            <person name="Durkin A.S."/>
            <person name="Brinkac L.M."/>
            <person name="Haft D.H."/>
            <person name="Selengut J.D."/>
            <person name="Sanka R."/>
            <person name="DePew J."/>
            <person name="Purushe J."/>
            <person name="Chanthongthip A."/>
            <person name="Lattana O."/>
            <person name="Phetsouvanh R."/>
            <person name="Newton P.N."/>
            <person name="Vinetz J.M."/>
            <person name="Sutton G.G."/>
            <person name="Nierman W.C."/>
            <person name="Fouts D.E."/>
        </authorList>
    </citation>
    <scope>NUCLEOTIDE SEQUENCE [LARGE SCALE GENOMIC DNA]</scope>
    <source>
        <strain evidence="1 2">UI 12758</strain>
    </source>
</reference>
<organism evidence="1 2">
    <name type="scientific">Leptospira interrogans str. UI 12758</name>
    <dbReference type="NCBI Taxonomy" id="1049938"/>
    <lineage>
        <taxon>Bacteria</taxon>
        <taxon>Pseudomonadati</taxon>
        <taxon>Spirochaetota</taxon>
        <taxon>Spirochaetia</taxon>
        <taxon>Leptospirales</taxon>
        <taxon>Leptospiraceae</taxon>
        <taxon>Leptospira</taxon>
    </lineage>
</organism>
<dbReference type="Proteomes" id="UP000001340">
    <property type="component" value="Unassembled WGS sequence"/>
</dbReference>
<gene>
    <name evidence="1" type="ORF">LEP1GSC105_3414</name>
</gene>
<dbReference type="EMBL" id="AHNR02000016">
    <property type="protein sequence ID" value="EKR56360.1"/>
    <property type="molecule type" value="Genomic_DNA"/>
</dbReference>
<name>A0A0E2D8F6_LEPIR</name>
<sequence>MDFLIFNLYQVLALKFQIQLIRHNEYQNLFQNVGTHTKIKLLKIFKKPQTV</sequence>
<comment type="caution">
    <text evidence="1">The sequence shown here is derived from an EMBL/GenBank/DDBJ whole genome shotgun (WGS) entry which is preliminary data.</text>
</comment>
<accession>A0A0E2D8F6</accession>
<proteinExistence type="predicted"/>
<protein>
    <submittedName>
        <fullName evidence="1">Uncharacterized protein</fullName>
    </submittedName>
</protein>
<evidence type="ECO:0000313" key="2">
    <source>
        <dbReference type="Proteomes" id="UP000001340"/>
    </source>
</evidence>